<dbReference type="InterPro" id="IPR051953">
    <property type="entry name" value="Plant_SW-associated_TFs"/>
</dbReference>
<feature type="compositionally biased region" description="Basic and acidic residues" evidence="7">
    <location>
        <begin position="81"/>
        <end position="93"/>
    </location>
</feature>
<gene>
    <name evidence="10" type="ORF">Dsin_027711</name>
</gene>
<evidence type="ECO:0000256" key="2">
    <source>
        <dbReference type="ARBA" id="ARBA00022737"/>
    </source>
</evidence>
<dbReference type="InterPro" id="IPR017930">
    <property type="entry name" value="Myb_dom"/>
</dbReference>
<evidence type="ECO:0000313" key="11">
    <source>
        <dbReference type="Proteomes" id="UP001281410"/>
    </source>
</evidence>
<evidence type="ECO:0000256" key="6">
    <source>
        <dbReference type="ARBA" id="ARBA00023242"/>
    </source>
</evidence>
<dbReference type="EMBL" id="JANJYJ010000009">
    <property type="protein sequence ID" value="KAK3188150.1"/>
    <property type="molecule type" value="Genomic_DNA"/>
</dbReference>
<reference evidence="10" key="1">
    <citation type="journal article" date="2023" name="Plant J.">
        <title>Genome sequences and population genomics provide insights into the demographic history, inbreeding, and mutation load of two 'living fossil' tree species of Dipteronia.</title>
        <authorList>
            <person name="Feng Y."/>
            <person name="Comes H.P."/>
            <person name="Chen J."/>
            <person name="Zhu S."/>
            <person name="Lu R."/>
            <person name="Zhang X."/>
            <person name="Li P."/>
            <person name="Qiu J."/>
            <person name="Olsen K.M."/>
            <person name="Qiu Y."/>
        </authorList>
    </citation>
    <scope>NUCLEOTIDE SEQUENCE</scope>
    <source>
        <strain evidence="10">NBL</strain>
    </source>
</reference>
<feature type="domain" description="Myb-like" evidence="8">
    <location>
        <begin position="5"/>
        <end position="55"/>
    </location>
</feature>
<evidence type="ECO:0000256" key="5">
    <source>
        <dbReference type="ARBA" id="ARBA00023163"/>
    </source>
</evidence>
<keyword evidence="4" id="KW-0238">DNA-binding</keyword>
<organism evidence="10 11">
    <name type="scientific">Dipteronia sinensis</name>
    <dbReference type="NCBI Taxonomy" id="43782"/>
    <lineage>
        <taxon>Eukaryota</taxon>
        <taxon>Viridiplantae</taxon>
        <taxon>Streptophyta</taxon>
        <taxon>Embryophyta</taxon>
        <taxon>Tracheophyta</taxon>
        <taxon>Spermatophyta</taxon>
        <taxon>Magnoliopsida</taxon>
        <taxon>eudicotyledons</taxon>
        <taxon>Gunneridae</taxon>
        <taxon>Pentapetalae</taxon>
        <taxon>rosids</taxon>
        <taxon>malvids</taxon>
        <taxon>Sapindales</taxon>
        <taxon>Sapindaceae</taxon>
        <taxon>Hippocastanoideae</taxon>
        <taxon>Acereae</taxon>
        <taxon>Dipteronia</taxon>
    </lineage>
</organism>
<keyword evidence="2" id="KW-0677">Repeat</keyword>
<dbReference type="GO" id="GO:0005634">
    <property type="term" value="C:nucleus"/>
    <property type="evidence" value="ECO:0007669"/>
    <property type="project" value="UniProtKB-SubCell"/>
</dbReference>
<feature type="region of interest" description="Disordered" evidence="7">
    <location>
        <begin position="79"/>
        <end position="106"/>
    </location>
</feature>
<dbReference type="InterPro" id="IPR001005">
    <property type="entry name" value="SANT/Myb"/>
</dbReference>
<dbReference type="Pfam" id="PF00249">
    <property type="entry name" value="Myb_DNA-binding"/>
    <property type="match status" value="1"/>
</dbReference>
<dbReference type="CDD" id="cd00167">
    <property type="entry name" value="SANT"/>
    <property type="match status" value="1"/>
</dbReference>
<evidence type="ECO:0000259" key="8">
    <source>
        <dbReference type="PROSITE" id="PS50090"/>
    </source>
</evidence>
<dbReference type="GO" id="GO:0003677">
    <property type="term" value="F:DNA binding"/>
    <property type="evidence" value="ECO:0007669"/>
    <property type="project" value="UniProtKB-KW"/>
</dbReference>
<dbReference type="PROSITE" id="PS51294">
    <property type="entry name" value="HTH_MYB"/>
    <property type="match status" value="1"/>
</dbReference>
<dbReference type="Proteomes" id="UP001281410">
    <property type="component" value="Unassembled WGS sequence"/>
</dbReference>
<dbReference type="AlphaFoldDB" id="A0AAD9ZPX1"/>
<dbReference type="SUPFAM" id="SSF46689">
    <property type="entry name" value="Homeodomain-like"/>
    <property type="match status" value="1"/>
</dbReference>
<evidence type="ECO:0000259" key="9">
    <source>
        <dbReference type="PROSITE" id="PS51294"/>
    </source>
</evidence>
<keyword evidence="5" id="KW-0804">Transcription</keyword>
<proteinExistence type="predicted"/>
<comment type="subcellular location">
    <subcellularLocation>
        <location evidence="1">Nucleus</location>
    </subcellularLocation>
</comment>
<protein>
    <submittedName>
        <fullName evidence="10">Uncharacterized protein</fullName>
    </submittedName>
</protein>
<evidence type="ECO:0000256" key="7">
    <source>
        <dbReference type="SAM" id="MobiDB-lite"/>
    </source>
</evidence>
<sequence>MNYLKPGIKRGDFTAEEDLTIITLQQQLGNKWSTIAARLPGRTDNEIKNHWHTALKNFQETQTASSSSSTTTTTTTTFEASYDHDQNNPHEVYDDLSSLPNSSKESNLLDRCNNNNIVTAPMSTSSDYQAAACDEIYNKSQTIEIESCINIGSYYSSETLFGEYQSFWEHPLIFPMETSLYTDPADFMVSTSDQWEFQENNIYTYANSYYYDEHGNYDLCTFGHIV</sequence>
<name>A0AAD9ZPX1_9ROSI</name>
<feature type="domain" description="HTH myb-type" evidence="9">
    <location>
        <begin position="5"/>
        <end position="59"/>
    </location>
</feature>
<keyword evidence="6" id="KW-0539">Nucleus</keyword>
<keyword evidence="11" id="KW-1185">Reference proteome</keyword>
<dbReference type="PROSITE" id="PS50090">
    <property type="entry name" value="MYB_LIKE"/>
    <property type="match status" value="1"/>
</dbReference>
<dbReference type="SMART" id="SM00717">
    <property type="entry name" value="SANT"/>
    <property type="match status" value="1"/>
</dbReference>
<dbReference type="PANTHER" id="PTHR47997:SF11">
    <property type="entry name" value="TRANSCRIPTION FACTOR LAF1"/>
    <property type="match status" value="1"/>
</dbReference>
<dbReference type="Gene3D" id="1.10.10.60">
    <property type="entry name" value="Homeodomain-like"/>
    <property type="match status" value="1"/>
</dbReference>
<evidence type="ECO:0000256" key="4">
    <source>
        <dbReference type="ARBA" id="ARBA00023125"/>
    </source>
</evidence>
<accession>A0AAD9ZPX1</accession>
<evidence type="ECO:0000256" key="1">
    <source>
        <dbReference type="ARBA" id="ARBA00004123"/>
    </source>
</evidence>
<evidence type="ECO:0000256" key="3">
    <source>
        <dbReference type="ARBA" id="ARBA00023015"/>
    </source>
</evidence>
<keyword evidence="3" id="KW-0805">Transcription regulation</keyword>
<dbReference type="InterPro" id="IPR009057">
    <property type="entry name" value="Homeodomain-like_sf"/>
</dbReference>
<dbReference type="PANTHER" id="PTHR47997">
    <property type="entry name" value="MYB DOMAIN PROTEIN 55"/>
    <property type="match status" value="1"/>
</dbReference>
<comment type="caution">
    <text evidence="10">The sequence shown here is derived from an EMBL/GenBank/DDBJ whole genome shotgun (WGS) entry which is preliminary data.</text>
</comment>
<evidence type="ECO:0000313" key="10">
    <source>
        <dbReference type="EMBL" id="KAK3188150.1"/>
    </source>
</evidence>